<dbReference type="Pfam" id="PF07992">
    <property type="entry name" value="Pyr_redox_2"/>
    <property type="match status" value="1"/>
</dbReference>
<dbReference type="GO" id="GO:0003954">
    <property type="term" value="F:NADH dehydrogenase activity"/>
    <property type="evidence" value="ECO:0007669"/>
    <property type="project" value="InterPro"/>
</dbReference>
<dbReference type="Proteomes" id="UP000279275">
    <property type="component" value="Unassembled WGS sequence"/>
</dbReference>
<evidence type="ECO:0000256" key="4">
    <source>
        <dbReference type="ARBA" id="ARBA00023002"/>
    </source>
</evidence>
<evidence type="ECO:0000313" key="8">
    <source>
        <dbReference type="Proteomes" id="UP000279275"/>
    </source>
</evidence>
<evidence type="ECO:0000256" key="5">
    <source>
        <dbReference type="ARBA" id="ARBA00023027"/>
    </source>
</evidence>
<reference evidence="7 8" key="1">
    <citation type="submission" date="2018-10" db="EMBL/GenBank/DDBJ databases">
        <title>Isolation from cow dung.</title>
        <authorList>
            <person name="Ling L."/>
        </authorList>
    </citation>
    <scope>NUCLEOTIDE SEQUENCE [LARGE SCALE GENOMIC DNA]</scope>
    <source>
        <strain evidence="7 8">NEAU-LL90</strain>
    </source>
</reference>
<evidence type="ECO:0000256" key="3">
    <source>
        <dbReference type="ARBA" id="ARBA00022827"/>
    </source>
</evidence>
<organism evidence="7 8">
    <name type="scientific">Nocardia stercoris</name>
    <dbReference type="NCBI Taxonomy" id="2483361"/>
    <lineage>
        <taxon>Bacteria</taxon>
        <taxon>Bacillati</taxon>
        <taxon>Actinomycetota</taxon>
        <taxon>Actinomycetes</taxon>
        <taxon>Mycobacteriales</taxon>
        <taxon>Nocardiaceae</taxon>
        <taxon>Nocardia</taxon>
    </lineage>
</organism>
<evidence type="ECO:0000313" key="7">
    <source>
        <dbReference type="EMBL" id="RMI28122.1"/>
    </source>
</evidence>
<feature type="domain" description="FAD/NAD(P)-binding" evidence="6">
    <location>
        <begin position="10"/>
        <end position="308"/>
    </location>
</feature>
<dbReference type="OrthoDB" id="9784880at2"/>
<dbReference type="InterPro" id="IPR023753">
    <property type="entry name" value="FAD/NAD-binding_dom"/>
</dbReference>
<gene>
    <name evidence="7" type="ORF">EBN03_31560</name>
</gene>
<dbReference type="InterPro" id="IPR036188">
    <property type="entry name" value="FAD/NAD-bd_sf"/>
</dbReference>
<comment type="similarity">
    <text evidence="1">Belongs to the NADH dehydrogenase family.</text>
</comment>
<dbReference type="Gene3D" id="3.50.50.100">
    <property type="match status" value="1"/>
</dbReference>
<dbReference type="InterPro" id="IPR045024">
    <property type="entry name" value="NDH-2"/>
</dbReference>
<evidence type="ECO:0000256" key="1">
    <source>
        <dbReference type="ARBA" id="ARBA00005272"/>
    </source>
</evidence>
<dbReference type="PANTHER" id="PTHR43706:SF45">
    <property type="entry name" value="NADH DEHYDROGENASE-LIKE PROTEIN RV1812C"/>
    <property type="match status" value="1"/>
</dbReference>
<dbReference type="EMBL" id="RFFH01000025">
    <property type="protein sequence ID" value="RMI28122.1"/>
    <property type="molecule type" value="Genomic_DNA"/>
</dbReference>
<dbReference type="RefSeq" id="WP_122191824.1">
    <property type="nucleotide sequence ID" value="NZ_RFFH01000025.1"/>
</dbReference>
<sequence>MEQHNTSAHRVVVLGAGYAGANAAGRLARRVRRDEVEITVVNADSEFVERVRMHQLATGQQLKARPLTAAFAGTGVVLRAARVTAVDVDRRTVAVTDDLGDHEIGYDTLIYALGSTVADHGVPGVREYAQELTGKASAQRLGERLRALPAGATVLVAGGGLTGIEAATEIAEARTDLVVALAVRSELGDWLGEKARTHLRKTFTRLGITVHEHTDITRVESDGVVTAAGARIAADTTVWTAGFAVHPIAAATTLAVAADGRIEVDGSMRSVSHPDVYAVGDAALAEGAGGRPLRMSCASGIPMAWAAADAVAARLTGREPEVKPIGYTVQCVSLGRHDAIIQTVTPDDRAKPAALIGRSAARVKEMICSGAAWSVSHPTVLMPTRRRRIVRADNMIDTATV</sequence>
<keyword evidence="3" id="KW-0274">FAD</keyword>
<dbReference type="AlphaFoldDB" id="A0A3M2KR66"/>
<keyword evidence="2" id="KW-0285">Flavoprotein</keyword>
<proteinExistence type="inferred from homology"/>
<accession>A0A3M2KR66</accession>
<dbReference type="PANTHER" id="PTHR43706">
    <property type="entry name" value="NADH DEHYDROGENASE"/>
    <property type="match status" value="1"/>
</dbReference>
<evidence type="ECO:0000256" key="2">
    <source>
        <dbReference type="ARBA" id="ARBA00022630"/>
    </source>
</evidence>
<name>A0A3M2KR66_9NOCA</name>
<evidence type="ECO:0000259" key="6">
    <source>
        <dbReference type="Pfam" id="PF07992"/>
    </source>
</evidence>
<protein>
    <submittedName>
        <fullName evidence="7">Oxidoreductase</fullName>
    </submittedName>
</protein>
<keyword evidence="4" id="KW-0560">Oxidoreductase</keyword>
<dbReference type="SUPFAM" id="SSF51905">
    <property type="entry name" value="FAD/NAD(P)-binding domain"/>
    <property type="match status" value="1"/>
</dbReference>
<comment type="caution">
    <text evidence="7">The sequence shown here is derived from an EMBL/GenBank/DDBJ whole genome shotgun (WGS) entry which is preliminary data.</text>
</comment>
<dbReference type="PRINTS" id="PR00368">
    <property type="entry name" value="FADPNR"/>
</dbReference>
<keyword evidence="8" id="KW-1185">Reference proteome</keyword>
<keyword evidence="5" id="KW-0520">NAD</keyword>
<dbReference type="PRINTS" id="PR00411">
    <property type="entry name" value="PNDRDTASEI"/>
</dbReference>